<dbReference type="Pfam" id="PF16976">
    <property type="entry name" value="RcpC"/>
    <property type="match status" value="1"/>
</dbReference>
<feature type="domain" description="SAF" evidence="2">
    <location>
        <begin position="53"/>
        <end position="121"/>
    </location>
</feature>
<evidence type="ECO:0000256" key="1">
    <source>
        <dbReference type="SAM" id="MobiDB-lite"/>
    </source>
</evidence>
<dbReference type="Proteomes" id="UP000244496">
    <property type="component" value="Chromosome"/>
</dbReference>
<reference evidence="3 4" key="1">
    <citation type="submission" date="2018-04" db="EMBL/GenBank/DDBJ databases">
        <title>Genome sequencing of Gemmobacter.</title>
        <authorList>
            <person name="Yi H."/>
            <person name="Baek M.-G."/>
        </authorList>
    </citation>
    <scope>NUCLEOTIDE SEQUENCE [LARGE SCALE GENOMIC DNA]</scope>
    <source>
        <strain evidence="3 4">HYN0069</strain>
    </source>
</reference>
<evidence type="ECO:0000313" key="4">
    <source>
        <dbReference type="Proteomes" id="UP000244496"/>
    </source>
</evidence>
<dbReference type="CDD" id="cd11614">
    <property type="entry name" value="SAF_CpaB_FlgA_like"/>
    <property type="match status" value="1"/>
</dbReference>
<dbReference type="KEGG" id="geh:HYN69_06930"/>
<accession>A0A2S0UKE0</accession>
<organism evidence="3 4">
    <name type="scientific">Paragemmobacter aquarius</name>
    <dbReference type="NCBI Taxonomy" id="2169400"/>
    <lineage>
        <taxon>Bacteria</taxon>
        <taxon>Pseudomonadati</taxon>
        <taxon>Pseudomonadota</taxon>
        <taxon>Alphaproteobacteria</taxon>
        <taxon>Rhodobacterales</taxon>
        <taxon>Paracoccaceae</taxon>
        <taxon>Paragemmobacter</taxon>
    </lineage>
</organism>
<protein>
    <submittedName>
        <fullName evidence="3">Flp pilus assembly protein CpaB</fullName>
    </submittedName>
</protein>
<dbReference type="InterPro" id="IPR013974">
    <property type="entry name" value="SAF"/>
</dbReference>
<dbReference type="Pfam" id="PF08666">
    <property type="entry name" value="SAF"/>
    <property type="match status" value="1"/>
</dbReference>
<evidence type="ECO:0000259" key="2">
    <source>
        <dbReference type="SMART" id="SM00858"/>
    </source>
</evidence>
<dbReference type="SMART" id="SM00858">
    <property type="entry name" value="SAF"/>
    <property type="match status" value="1"/>
</dbReference>
<feature type="compositionally biased region" description="Low complexity" evidence="1">
    <location>
        <begin position="248"/>
        <end position="261"/>
    </location>
</feature>
<dbReference type="InterPro" id="IPR017592">
    <property type="entry name" value="Pilus_assmbl_Flp-typ_CpaB"/>
</dbReference>
<gene>
    <name evidence="3" type="primary">cpaB</name>
    <name evidence="3" type="ORF">HYN69_06930</name>
</gene>
<keyword evidence="4" id="KW-1185">Reference proteome</keyword>
<dbReference type="AlphaFoldDB" id="A0A2S0UKE0"/>
<feature type="region of interest" description="Disordered" evidence="1">
    <location>
        <begin position="248"/>
        <end position="280"/>
    </location>
</feature>
<feature type="compositionally biased region" description="Polar residues" evidence="1">
    <location>
        <begin position="262"/>
        <end position="280"/>
    </location>
</feature>
<proteinExistence type="predicted"/>
<dbReference type="InterPro" id="IPR031571">
    <property type="entry name" value="RcpC_dom"/>
</dbReference>
<evidence type="ECO:0000313" key="3">
    <source>
        <dbReference type="EMBL" id="AWB48279.1"/>
    </source>
</evidence>
<dbReference type="NCBIfam" id="TIGR03177">
    <property type="entry name" value="pilus_cpaB"/>
    <property type="match status" value="1"/>
</dbReference>
<dbReference type="EMBL" id="CP028918">
    <property type="protein sequence ID" value="AWB48279.1"/>
    <property type="molecule type" value="Genomic_DNA"/>
</dbReference>
<sequence>MPAFGFVEAAMLRLILLVLALGAGGTAAYLVNVVQPTEANADSDTGAPVMATVDVLVAATDLPAGAALKPEDMRWQVWPSAAANDAFIRYSSRPAAAAELAGTVLRVPLRAGTPVIEDQVGHTNSGFLSGVLTPGMRAVAIPVSADRTAGGFILPNNRVDVLLALACDAAGTCENGVSVRTILQNVRVLAIDQTGDDAQRNAVVGKTATLELSPADAERIVGAEAAGRLSLILRAAEDETIVALDPVSAPAAPAPQAEGAATSRTIRVTRGGVSQSYQVE</sequence>
<name>A0A2S0UKE0_9RHOB</name>